<evidence type="ECO:0000256" key="3">
    <source>
        <dbReference type="ARBA" id="ARBA00023002"/>
    </source>
</evidence>
<reference evidence="8 9" key="1">
    <citation type="journal article" date="2020" name="Genomics">
        <title>Complete, high-quality genomes from long-read metagenomic sequencing of two wolf lichen thalli reveals enigmatic genome architecture.</title>
        <authorList>
            <person name="McKenzie S.K."/>
            <person name="Walston R.F."/>
            <person name="Allen J.L."/>
        </authorList>
    </citation>
    <scope>NUCLEOTIDE SEQUENCE [LARGE SCALE GENOMIC DNA]</scope>
    <source>
        <strain evidence="8">WasteWater1</strain>
    </source>
</reference>
<keyword evidence="4 5" id="KW-0642">Proline metabolism</keyword>
<evidence type="ECO:0000256" key="5">
    <source>
        <dbReference type="RuleBase" id="RU364054"/>
    </source>
</evidence>
<dbReference type="GO" id="GO:0010133">
    <property type="term" value="P:L-proline catabolic process to L-glutamate"/>
    <property type="evidence" value="ECO:0007669"/>
    <property type="project" value="TreeGrafter"/>
</dbReference>
<evidence type="ECO:0000313" key="8">
    <source>
        <dbReference type="EMBL" id="KAF6226339.1"/>
    </source>
</evidence>
<dbReference type="RefSeq" id="XP_037154892.1">
    <property type="nucleotide sequence ID" value="XM_037300066.1"/>
</dbReference>
<evidence type="ECO:0000259" key="7">
    <source>
        <dbReference type="Pfam" id="PF01619"/>
    </source>
</evidence>
<dbReference type="PANTHER" id="PTHR13914">
    <property type="entry name" value="PROLINE OXIDASE"/>
    <property type="match status" value="1"/>
</dbReference>
<comment type="caution">
    <text evidence="8">The sequence shown here is derived from an EMBL/GenBank/DDBJ whole genome shotgun (WGS) entry which is preliminary data.</text>
</comment>
<dbReference type="SUPFAM" id="SSF51730">
    <property type="entry name" value="FAD-linked oxidoreductase"/>
    <property type="match status" value="1"/>
</dbReference>
<dbReference type="Pfam" id="PF01619">
    <property type="entry name" value="Pro_dh"/>
    <property type="match status" value="1"/>
</dbReference>
<name>A0A8H6FFV8_9LECA</name>
<feature type="region of interest" description="Disordered" evidence="6">
    <location>
        <begin position="1"/>
        <end position="22"/>
    </location>
</feature>
<comment type="cofactor">
    <cofactor evidence="5">
        <name>FAD</name>
        <dbReference type="ChEBI" id="CHEBI:57692"/>
    </cofactor>
</comment>
<dbReference type="PANTHER" id="PTHR13914:SF30">
    <property type="entry name" value="PROLINE DEHYDROGENASE"/>
    <property type="match status" value="1"/>
</dbReference>
<comment type="catalytic activity">
    <reaction evidence="5">
        <text>L-proline + a quinone = (S)-1-pyrroline-5-carboxylate + a quinol + H(+)</text>
        <dbReference type="Rhea" id="RHEA:23784"/>
        <dbReference type="ChEBI" id="CHEBI:15378"/>
        <dbReference type="ChEBI" id="CHEBI:17388"/>
        <dbReference type="ChEBI" id="CHEBI:24646"/>
        <dbReference type="ChEBI" id="CHEBI:60039"/>
        <dbReference type="ChEBI" id="CHEBI:132124"/>
        <dbReference type="EC" id="1.5.5.2"/>
    </reaction>
</comment>
<dbReference type="Gene3D" id="3.20.20.220">
    <property type="match status" value="1"/>
</dbReference>
<evidence type="ECO:0000256" key="1">
    <source>
        <dbReference type="ARBA" id="ARBA00005869"/>
    </source>
</evidence>
<evidence type="ECO:0000256" key="6">
    <source>
        <dbReference type="SAM" id="MobiDB-lite"/>
    </source>
</evidence>
<proteinExistence type="inferred from homology"/>
<keyword evidence="3 5" id="KW-0560">Oxidoreductase</keyword>
<dbReference type="AlphaFoldDB" id="A0A8H6FFV8"/>
<accession>A0A8H6FFV8</accession>
<dbReference type="GO" id="GO:0005739">
    <property type="term" value="C:mitochondrion"/>
    <property type="evidence" value="ECO:0007669"/>
    <property type="project" value="TreeGrafter"/>
</dbReference>
<keyword evidence="9" id="KW-1185">Reference proteome</keyword>
<dbReference type="GO" id="GO:0071949">
    <property type="term" value="F:FAD binding"/>
    <property type="evidence" value="ECO:0007669"/>
    <property type="project" value="TreeGrafter"/>
</dbReference>
<comment type="similarity">
    <text evidence="1 5">Belongs to the proline oxidase family.</text>
</comment>
<gene>
    <name evidence="8" type="ORF">HO133_009205</name>
</gene>
<protein>
    <recommendedName>
        <fullName evidence="2 5">Proline dehydrogenase</fullName>
        <ecNumber evidence="2 5">1.5.5.2</ecNumber>
    </recommendedName>
</protein>
<dbReference type="GeneID" id="59337600"/>
<keyword evidence="5" id="KW-0274">FAD</keyword>
<organism evidence="8 9">
    <name type="scientific">Letharia lupina</name>
    <dbReference type="NCBI Taxonomy" id="560253"/>
    <lineage>
        <taxon>Eukaryota</taxon>
        <taxon>Fungi</taxon>
        <taxon>Dikarya</taxon>
        <taxon>Ascomycota</taxon>
        <taxon>Pezizomycotina</taxon>
        <taxon>Lecanoromycetes</taxon>
        <taxon>OSLEUM clade</taxon>
        <taxon>Lecanoromycetidae</taxon>
        <taxon>Lecanorales</taxon>
        <taxon>Lecanorineae</taxon>
        <taxon>Parmeliaceae</taxon>
        <taxon>Letharia</taxon>
    </lineage>
</organism>
<feature type="domain" description="Proline dehydrogenase" evidence="7">
    <location>
        <begin position="139"/>
        <end position="468"/>
    </location>
</feature>
<dbReference type="InterPro" id="IPR029041">
    <property type="entry name" value="FAD-linked_oxidoreductase-like"/>
</dbReference>
<dbReference type="Proteomes" id="UP000593566">
    <property type="component" value="Unassembled WGS sequence"/>
</dbReference>
<evidence type="ECO:0000256" key="2">
    <source>
        <dbReference type="ARBA" id="ARBA00012695"/>
    </source>
</evidence>
<dbReference type="InterPro" id="IPR015659">
    <property type="entry name" value="Proline_oxidase"/>
</dbReference>
<dbReference type="EC" id="1.5.5.2" evidence="2 5"/>
<dbReference type="InterPro" id="IPR002872">
    <property type="entry name" value="Proline_DH_dom"/>
</dbReference>
<evidence type="ECO:0000256" key="4">
    <source>
        <dbReference type="ARBA" id="ARBA00023062"/>
    </source>
</evidence>
<comment type="function">
    <text evidence="5">Converts proline to delta-1-pyrroline-5-carboxylate.</text>
</comment>
<dbReference type="GO" id="GO:0004657">
    <property type="term" value="F:proline dehydrogenase activity"/>
    <property type="evidence" value="ECO:0007669"/>
    <property type="project" value="UniProtKB-EC"/>
</dbReference>
<dbReference type="EMBL" id="JACCJB010000006">
    <property type="protein sequence ID" value="KAF6226339.1"/>
    <property type="molecule type" value="Genomic_DNA"/>
</dbReference>
<evidence type="ECO:0000313" key="9">
    <source>
        <dbReference type="Proteomes" id="UP000593566"/>
    </source>
</evidence>
<sequence length="571" mass="62839">MLKSQQPLRLLQRGTKPPHLNRTQYRSLHTDQSHRTISTTASTDQDTYAATPAVTPTLPTISQPSRPLSVLPLPILLRSYALTALSSYPLLLSPSLRLLSFVAHSSSALLNPDRNPLLHYLLKKTFYAQFCAGETKIEVQKTVKGLKSMGYNGVILAYGKEIVLNKGEKVDTSSSQSADPTAERDVQDWKEGTLKTVQMAEEGDMIGLKFSGAGRDAMRQLAAEASPSEAIEKATTEICDLAQARGVRLLFDAEQDAVQRGIDAWTLEFARRYNRMALGKAVVYGTYQAYLRSTPKILAQHLAVAKQEGFTLGVKLVRGAYMSSDPRTLFWSTKEETDKAYNGVTEALLKKRWNNVLRPSTREASERISSEVAFVLASHNHDSVQKAMAIQREQTEKHEAKIDMAYGQLMGMADEVSCELVMAAKAAGVVPSEKTECAGPKTYKYLVWGSVGECLKYLIRRAEENRDAVLSSSSNPRTPDSKLLKAPAIKSTYLKVSNHYKQPRASRASIVGMPFSDLLLKGVKLTARGAGLVAVVAVVNIVPAAAYERSGWMTQKDLERNIKAQQSRPGT</sequence>
<keyword evidence="5" id="KW-0285">Flavoprotein</keyword>